<sequence>MVSVGQAESARAAVFAEVIIRGGSEHQRADVVDGRQDLFDQPHWLDMLAELRKALPGLPSLSLDTAVSEQALPSRERGVRGRGAPQLVKRQTVRDEFAAGKPVARVAYTLARRHGVEDRTPWPVKAVVNAKLLTVPVDSITSAMLTAESMPQVVEVITRRARNELDVLAPALLLEKQSRIYLDSDGARIGRLLSDAARSYGVVAPGPYMTLLAQNWSMLYWAQAVATAGRVLVDPDGDHDLYFADGLAGQAILSDAARCAGWDMALPSTCGVLLAVGDVETTHGVLLAWRDTGTYVDIVRIPIATLCRRLRNPNLNKSMWSMVRIDRETGVADSYGTTKGVEELGRLTRLLAAAPTGPGTRRVPSLGGARRPRPAVVVRYTAKPVGHHDSEPRAAVNLEALKWRVRGHYRRQWYPSLGKHRTIWISEHYAERGSDGELVDRPVVTKLSQPHSSQIEVPVEPAEFPTDAAK</sequence>
<dbReference type="RefSeq" id="WP_174372097.1">
    <property type="nucleotide sequence ID" value="NZ_JADLQX010000037.1"/>
</dbReference>
<evidence type="ECO:0000313" key="2">
    <source>
        <dbReference type="EMBL" id="MBF6302083.1"/>
    </source>
</evidence>
<reference evidence="2 3" key="1">
    <citation type="submission" date="2020-10" db="EMBL/GenBank/DDBJ databases">
        <title>Identification of Nocardia species via Next-generation sequencing and recognition of intraspecies genetic diversity.</title>
        <authorList>
            <person name="Li P."/>
            <person name="Li P."/>
            <person name="Lu B."/>
        </authorList>
    </citation>
    <scope>NUCLEOTIDE SEQUENCE [LARGE SCALE GENOMIC DNA]</scope>
    <source>
        <strain evidence="2 3">BJ06-0157</strain>
    </source>
</reference>
<feature type="region of interest" description="Disordered" evidence="1">
    <location>
        <begin position="447"/>
        <end position="470"/>
    </location>
</feature>
<keyword evidence="3" id="KW-1185">Reference proteome</keyword>
<proteinExistence type="predicted"/>
<dbReference type="Proteomes" id="UP000702209">
    <property type="component" value="Unassembled WGS sequence"/>
</dbReference>
<gene>
    <name evidence="2" type="ORF">IU459_31745</name>
</gene>
<name>A0ABS0D4N2_9NOCA</name>
<protein>
    <submittedName>
        <fullName evidence="2">Uncharacterized protein</fullName>
    </submittedName>
</protein>
<dbReference type="EMBL" id="JADLQX010000037">
    <property type="protein sequence ID" value="MBF6302083.1"/>
    <property type="molecule type" value="Genomic_DNA"/>
</dbReference>
<accession>A0ABS0D4N2</accession>
<comment type="caution">
    <text evidence="2">The sequence shown here is derived from an EMBL/GenBank/DDBJ whole genome shotgun (WGS) entry which is preliminary data.</text>
</comment>
<organism evidence="2 3">
    <name type="scientific">Nocardia amamiensis</name>
    <dbReference type="NCBI Taxonomy" id="404578"/>
    <lineage>
        <taxon>Bacteria</taxon>
        <taxon>Bacillati</taxon>
        <taxon>Actinomycetota</taxon>
        <taxon>Actinomycetes</taxon>
        <taxon>Mycobacteriales</taxon>
        <taxon>Nocardiaceae</taxon>
        <taxon>Nocardia</taxon>
    </lineage>
</organism>
<evidence type="ECO:0000313" key="3">
    <source>
        <dbReference type="Proteomes" id="UP000702209"/>
    </source>
</evidence>
<evidence type="ECO:0000256" key="1">
    <source>
        <dbReference type="SAM" id="MobiDB-lite"/>
    </source>
</evidence>